<feature type="coiled-coil region" evidence="1">
    <location>
        <begin position="164"/>
        <end position="198"/>
    </location>
</feature>
<evidence type="ECO:0000256" key="2">
    <source>
        <dbReference type="SAM" id="MobiDB-lite"/>
    </source>
</evidence>
<feature type="region of interest" description="Disordered" evidence="2">
    <location>
        <begin position="1"/>
        <end position="28"/>
    </location>
</feature>
<evidence type="ECO:0000313" key="3">
    <source>
        <dbReference type="EMBL" id="CAD7084695.1"/>
    </source>
</evidence>
<sequence length="422" mass="47763">MSSIINLAMTRTSGDGMEQEPSSKAENCNVAPKNTTLKVEHTYKKEIPERRESESKKPIKIPGKDTIYRPEFDESVSLPPVIPKGKLVLIIPRLVHRKDKSQSTTNREPRFIPFEPYKAAVKPIVPVKHKKMPRPNKNQLDINVLVEQMSNMKTSELKLNEGPNNDLETTKTVFEEEKESLQKEIEELKKQQDRTTAQLKFQVQVNSELKNLLVAAVGEDLQTRVNVLTEDKLQLARALLDTANNLSTHTEQIEYLAGQSEVWRSKFLASSVMVEELARWKADLSHKNTLLTKSNKQMLQLVSQTRNMIIDILRNLKFLARIRTLNIPTSNISDLSAECLNILQQLVLHSGIGMPENLDLDSLDSLTEAEKLAAQALENSSQHLISTDEAFKAIVEQAFHPNRSMYKIETSSNDGVTDNEHP</sequence>
<dbReference type="PANTHER" id="PTHR13066:SF2">
    <property type="entry name" value="GOLGIN-45"/>
    <property type="match status" value="1"/>
</dbReference>
<accession>A0A7R8UQ24</accession>
<name>A0A7R8UQ24_HERIL</name>
<evidence type="ECO:0000313" key="4">
    <source>
        <dbReference type="Proteomes" id="UP000594454"/>
    </source>
</evidence>
<feature type="region of interest" description="Disordered" evidence="2">
    <location>
        <begin position="41"/>
        <end position="62"/>
    </location>
</feature>
<keyword evidence="4" id="KW-1185">Reference proteome</keyword>
<dbReference type="AlphaFoldDB" id="A0A7R8UQ24"/>
<proteinExistence type="predicted"/>
<organism evidence="3 4">
    <name type="scientific">Hermetia illucens</name>
    <name type="common">Black soldier fly</name>
    <dbReference type="NCBI Taxonomy" id="343691"/>
    <lineage>
        <taxon>Eukaryota</taxon>
        <taxon>Metazoa</taxon>
        <taxon>Ecdysozoa</taxon>
        <taxon>Arthropoda</taxon>
        <taxon>Hexapoda</taxon>
        <taxon>Insecta</taxon>
        <taxon>Pterygota</taxon>
        <taxon>Neoptera</taxon>
        <taxon>Endopterygota</taxon>
        <taxon>Diptera</taxon>
        <taxon>Brachycera</taxon>
        <taxon>Stratiomyomorpha</taxon>
        <taxon>Stratiomyidae</taxon>
        <taxon>Hermetiinae</taxon>
        <taxon>Hermetia</taxon>
    </lineage>
</organism>
<evidence type="ECO:0008006" key="5">
    <source>
        <dbReference type="Google" id="ProtNLM"/>
    </source>
</evidence>
<dbReference type="Proteomes" id="UP000594454">
    <property type="component" value="Chromosome 3"/>
</dbReference>
<dbReference type="EMBL" id="LR899011">
    <property type="protein sequence ID" value="CAD7084695.1"/>
    <property type="molecule type" value="Genomic_DNA"/>
</dbReference>
<keyword evidence="1" id="KW-0175">Coiled coil</keyword>
<dbReference type="PANTHER" id="PTHR13066">
    <property type="entry name" value="BASIC LEUCINE ZIPPER NUCLEAR FACTOR 1 BLZF1 PROTEIN"/>
    <property type="match status" value="1"/>
</dbReference>
<dbReference type="FunCoup" id="A0A7R8UQ24">
    <property type="interactions" value="276"/>
</dbReference>
<dbReference type="GO" id="GO:0007030">
    <property type="term" value="P:Golgi organization"/>
    <property type="evidence" value="ECO:0007669"/>
    <property type="project" value="InterPro"/>
</dbReference>
<dbReference type="OrthoDB" id="5959043at2759"/>
<reference evidence="3 4" key="1">
    <citation type="submission" date="2020-11" db="EMBL/GenBank/DDBJ databases">
        <authorList>
            <person name="Wallbank WR R."/>
            <person name="Pardo Diaz C."/>
            <person name="Kozak K."/>
            <person name="Martin S."/>
            <person name="Jiggins C."/>
            <person name="Moest M."/>
            <person name="Warren A I."/>
            <person name="Generalovic N T."/>
            <person name="Byers J.R.P. K."/>
            <person name="Montejo-Kovacevich G."/>
            <person name="Yen C E."/>
        </authorList>
    </citation>
    <scope>NUCLEOTIDE SEQUENCE [LARGE SCALE GENOMIC DNA]</scope>
</reference>
<feature type="compositionally biased region" description="Polar residues" evidence="2">
    <location>
        <begin position="1"/>
        <end position="13"/>
    </location>
</feature>
<protein>
    <recommendedName>
        <fullName evidence="5">Golgin-45</fullName>
    </recommendedName>
</protein>
<gene>
    <name evidence="3" type="ORF">HERILL_LOCUS7576</name>
</gene>
<evidence type="ECO:0000256" key="1">
    <source>
        <dbReference type="SAM" id="Coils"/>
    </source>
</evidence>
<dbReference type="InterPro" id="IPR027095">
    <property type="entry name" value="Golgin-45"/>
</dbReference>
<dbReference type="GO" id="GO:0000139">
    <property type="term" value="C:Golgi membrane"/>
    <property type="evidence" value="ECO:0007669"/>
    <property type="project" value="TreeGrafter"/>
</dbReference>
<dbReference type="GO" id="GO:0043001">
    <property type="term" value="P:Golgi to plasma membrane protein transport"/>
    <property type="evidence" value="ECO:0007669"/>
    <property type="project" value="InterPro"/>
</dbReference>
<dbReference type="OMA" id="ASQCEVW"/>
<dbReference type="InParanoid" id="A0A7R8UQ24"/>